<gene>
    <name evidence="1" type="ORF">METSCH_B10900</name>
</gene>
<reference evidence="2" key="1">
    <citation type="submission" date="2019-03" db="EMBL/GenBank/DDBJ databases">
        <title>Snf2 controls pulcherriminic acid biosynthesis and connects pigmentation and antifungal activity of the yeast Metschnikowia pulcherrima.</title>
        <authorList>
            <person name="Gore-Lloyd D."/>
            <person name="Sumann I."/>
            <person name="Brachmann A.O."/>
            <person name="Schneeberger K."/>
            <person name="Ortiz-Merino R.A."/>
            <person name="Moreno-Beltran M."/>
            <person name="Schlaefli M."/>
            <person name="Kirner P."/>
            <person name="Santos Kron A."/>
            <person name="Wolfe K.H."/>
            <person name="Piel J."/>
            <person name="Ahrens C.H."/>
            <person name="Henk D."/>
            <person name="Freimoser F.M."/>
        </authorList>
    </citation>
    <scope>NUCLEOTIDE SEQUENCE [LARGE SCALE GENOMIC DNA]</scope>
    <source>
        <strain evidence="2">APC 1.2</strain>
    </source>
</reference>
<organism evidence="1 2">
    <name type="scientific">Metschnikowia aff. pulcherrima</name>
    <dbReference type="NCBI Taxonomy" id="2163413"/>
    <lineage>
        <taxon>Eukaryota</taxon>
        <taxon>Fungi</taxon>
        <taxon>Dikarya</taxon>
        <taxon>Ascomycota</taxon>
        <taxon>Saccharomycotina</taxon>
        <taxon>Pichiomycetes</taxon>
        <taxon>Metschnikowiaceae</taxon>
        <taxon>Metschnikowia</taxon>
    </lineage>
</organism>
<protein>
    <submittedName>
        <fullName evidence="1">Uncharacterized protein</fullName>
    </submittedName>
</protein>
<accession>A0A4P6XKL1</accession>
<evidence type="ECO:0000313" key="1">
    <source>
        <dbReference type="EMBL" id="QBM87877.1"/>
    </source>
</evidence>
<dbReference type="Proteomes" id="UP000292447">
    <property type="component" value="Chromosome II"/>
</dbReference>
<keyword evidence="2" id="KW-1185">Reference proteome</keyword>
<evidence type="ECO:0000313" key="2">
    <source>
        <dbReference type="Proteomes" id="UP000292447"/>
    </source>
</evidence>
<name>A0A4P6XKL1_9ASCO</name>
<dbReference type="AlphaFoldDB" id="A0A4P6XKL1"/>
<proteinExistence type="predicted"/>
<dbReference type="EMBL" id="CP034457">
    <property type="protein sequence ID" value="QBM87877.1"/>
    <property type="molecule type" value="Genomic_DNA"/>
</dbReference>
<sequence>MGLNPMFLLLSFPSLFCTFTKKNNCHIIKMKMITLIILQMVLLAGTSQVFVKGSDLALFAQIMDDKPAELTRSEQQKPIMRKFMHNFDFDAGRYEVRAEESQDLLDWYVVRLKDFISPEFSIKRFERSLPDLEKELLDIDYLAEDDARHVGAVLQQLTFANRMLIVMRDSCVKLRKYHKPDSPGHMLVYNAIELNVKVLLLFNSRGAPDASIPKYAEQVRTYLRSVYYWDMHFRGMESVTSEMQAMFEEHIGLAEVTLDMLAKYIPKD</sequence>